<comment type="caution">
    <text evidence="1">The sequence shown here is derived from an EMBL/GenBank/DDBJ whole genome shotgun (WGS) entry which is preliminary data.</text>
</comment>
<accession>X1JWR8</accession>
<feature type="non-terminal residue" evidence="1">
    <location>
        <position position="1"/>
    </location>
</feature>
<gene>
    <name evidence="1" type="ORF">S03H2_55741</name>
</gene>
<proteinExistence type="predicted"/>
<sequence length="254" mass="26483">QWFVKPREKRMQLEASGVIDPDGSRLKRLRLWAGVGDAGLSVEEGAVSFSVVPAGAGEAIDIRGKGNWAVHDAGGLLACIPAARQWRGRLGGELSGTCDFAFQPTRSRLHLVASATGLDVKLGEAFAKSAGDPTRVVLDLQSDSSVPPAPRSRASLLVEFGAASLEGYASSSPGDGGGREIRYGGRLRVSDAAWLLQRTPALARMLRGCDVRGSMVATASAALSGGEIAGEIVCDADDLQFRIPSVGGVKQRGS</sequence>
<evidence type="ECO:0000313" key="1">
    <source>
        <dbReference type="EMBL" id="GAH82709.1"/>
    </source>
</evidence>
<protein>
    <recommendedName>
        <fullName evidence="2">AsmA-like C-terminal domain-containing protein</fullName>
    </recommendedName>
</protein>
<dbReference type="EMBL" id="BARU01035630">
    <property type="protein sequence ID" value="GAH82709.1"/>
    <property type="molecule type" value="Genomic_DNA"/>
</dbReference>
<name>X1JWR8_9ZZZZ</name>
<feature type="non-terminal residue" evidence="1">
    <location>
        <position position="254"/>
    </location>
</feature>
<reference evidence="1" key="1">
    <citation type="journal article" date="2014" name="Front. Microbiol.">
        <title>High frequency of phylogenetically diverse reductive dehalogenase-homologous genes in deep subseafloor sedimentary metagenomes.</title>
        <authorList>
            <person name="Kawai M."/>
            <person name="Futagami T."/>
            <person name="Toyoda A."/>
            <person name="Takaki Y."/>
            <person name="Nishi S."/>
            <person name="Hori S."/>
            <person name="Arai W."/>
            <person name="Tsubouchi T."/>
            <person name="Morono Y."/>
            <person name="Uchiyama I."/>
            <person name="Ito T."/>
            <person name="Fujiyama A."/>
            <person name="Inagaki F."/>
            <person name="Takami H."/>
        </authorList>
    </citation>
    <scope>NUCLEOTIDE SEQUENCE</scope>
    <source>
        <strain evidence="1">Expedition CK06-06</strain>
    </source>
</reference>
<organism evidence="1">
    <name type="scientific">marine sediment metagenome</name>
    <dbReference type="NCBI Taxonomy" id="412755"/>
    <lineage>
        <taxon>unclassified sequences</taxon>
        <taxon>metagenomes</taxon>
        <taxon>ecological metagenomes</taxon>
    </lineage>
</organism>
<dbReference type="AlphaFoldDB" id="X1JWR8"/>
<evidence type="ECO:0008006" key="2">
    <source>
        <dbReference type="Google" id="ProtNLM"/>
    </source>
</evidence>